<organism evidence="1 2">
    <name type="scientific">Phaeovulum veldkampii DSM 11550</name>
    <dbReference type="NCBI Taxonomy" id="1185920"/>
    <lineage>
        <taxon>Bacteria</taxon>
        <taxon>Pseudomonadati</taxon>
        <taxon>Pseudomonadota</taxon>
        <taxon>Alphaproteobacteria</taxon>
        <taxon>Rhodobacterales</taxon>
        <taxon>Paracoccaceae</taxon>
        <taxon>Phaeovulum</taxon>
    </lineage>
</organism>
<name>A0A2T4JJD4_9RHOB</name>
<reference evidence="1 2" key="1">
    <citation type="submission" date="2018-03" db="EMBL/GenBank/DDBJ databases">
        <title>Rhodobacter veldkampii.</title>
        <authorList>
            <person name="Meyer T.E."/>
            <person name="Miller S."/>
            <person name="Lodha T."/>
            <person name="Gandham S."/>
            <person name="Chintalapati S."/>
            <person name="Chintalapati V.R."/>
        </authorList>
    </citation>
    <scope>NUCLEOTIDE SEQUENCE [LARGE SCALE GENOMIC DNA]</scope>
    <source>
        <strain evidence="1 2">DSM 11550</strain>
    </source>
</reference>
<accession>A0A2T4JJD4</accession>
<evidence type="ECO:0000313" key="1">
    <source>
        <dbReference type="EMBL" id="PTE18004.1"/>
    </source>
</evidence>
<comment type="caution">
    <text evidence="1">The sequence shown here is derived from an EMBL/GenBank/DDBJ whole genome shotgun (WGS) entry which is preliminary data.</text>
</comment>
<dbReference type="EMBL" id="PZKF01000011">
    <property type="protein sequence ID" value="PTE18004.1"/>
    <property type="molecule type" value="Genomic_DNA"/>
</dbReference>
<evidence type="ECO:0000313" key="2">
    <source>
        <dbReference type="Proteomes" id="UP000241899"/>
    </source>
</evidence>
<dbReference type="AlphaFoldDB" id="A0A2T4JJD4"/>
<sequence>MGWQARFSRGFRLLCAGPVVAVALIAPPAVWADPVGRAAPARVYRITQDSGGSIAARARHVARLRAQGARVQIRGACWSSCTMYLALPDTCVSRRALLGFHGPGSVRPGIGLRPEAFEYWSQLIARHYPEPLRGWYLREGRYITVGFTEFRGADLLRLGIAECPP</sequence>
<keyword evidence="2" id="KW-1185">Reference proteome</keyword>
<dbReference type="OrthoDB" id="7774376at2"/>
<gene>
    <name evidence="1" type="ORF">C5F46_06400</name>
</gene>
<proteinExistence type="predicted"/>
<dbReference type="RefSeq" id="WP_107324534.1">
    <property type="nucleotide sequence ID" value="NZ_NHSP01000078.1"/>
</dbReference>
<dbReference type="Proteomes" id="UP000241899">
    <property type="component" value="Unassembled WGS sequence"/>
</dbReference>
<protein>
    <submittedName>
        <fullName evidence="1">Uncharacterized protein</fullName>
    </submittedName>
</protein>